<name>A0ABQ5V9Q1_9PROT</name>
<evidence type="ECO:0000313" key="3">
    <source>
        <dbReference type="EMBL" id="GLQ23077.1"/>
    </source>
</evidence>
<evidence type="ECO:0000259" key="2">
    <source>
        <dbReference type="Pfam" id="PF12146"/>
    </source>
</evidence>
<accession>A0ABQ5V9Q1</accession>
<keyword evidence="4" id="KW-1185">Reference proteome</keyword>
<dbReference type="InterPro" id="IPR029058">
    <property type="entry name" value="AB_hydrolase_fold"/>
</dbReference>
<gene>
    <name evidence="3" type="ORF">GCM10007853_09510</name>
</gene>
<dbReference type="SUPFAM" id="SSF53474">
    <property type="entry name" value="alpha/beta-Hydrolases"/>
    <property type="match status" value="1"/>
</dbReference>
<dbReference type="InterPro" id="IPR022742">
    <property type="entry name" value="Hydrolase_4"/>
</dbReference>
<dbReference type="InterPro" id="IPR050261">
    <property type="entry name" value="FrsA_esterase"/>
</dbReference>
<protein>
    <recommendedName>
        <fullName evidence="2">Serine aminopeptidase S33 domain-containing protein</fullName>
    </recommendedName>
</protein>
<dbReference type="Pfam" id="PF12146">
    <property type="entry name" value="Hydrolase_4"/>
    <property type="match status" value="1"/>
</dbReference>
<dbReference type="Proteomes" id="UP001161391">
    <property type="component" value="Unassembled WGS sequence"/>
</dbReference>
<dbReference type="RefSeq" id="WP_284388124.1">
    <property type="nucleotide sequence ID" value="NZ_BSNK01000001.1"/>
</dbReference>
<feature type="domain" description="Serine aminopeptidase S33" evidence="2">
    <location>
        <begin position="31"/>
        <end position="136"/>
    </location>
</feature>
<dbReference type="EMBL" id="BSNK01000001">
    <property type="protein sequence ID" value="GLQ23077.1"/>
    <property type="molecule type" value="Genomic_DNA"/>
</dbReference>
<reference evidence="3" key="2">
    <citation type="submission" date="2023-01" db="EMBL/GenBank/DDBJ databases">
        <title>Draft genome sequence of Algimonas ampicilliniresistens strain NBRC 108219.</title>
        <authorList>
            <person name="Sun Q."/>
            <person name="Mori K."/>
        </authorList>
    </citation>
    <scope>NUCLEOTIDE SEQUENCE</scope>
    <source>
        <strain evidence="3">NBRC 108219</strain>
    </source>
</reference>
<sequence>MKTDRIEFPGALGHALSAKIDYPDSGEVTSWCVFAHGFSIGKDLKPVRTISQSLVEEGYGMLRFDFTGLGQSGGNFSDTNFSTNVQEIKNACDFLRENYAAPRILIGHSFGGTAALKAAEQVPECKAVSTIGSPCSTTHIIHQFADQLSEIVKDGEAEVLLGGRPFTIKEQFIKDAEMHDVAADLGDLGRALLIFHSPQDTVVSISNAGHIFGAARHPKSFVTLDGADHLLLKDDKDADYVGRVLAAWAHRYVCEHGEDGHA</sequence>
<dbReference type="PANTHER" id="PTHR22946:SF9">
    <property type="entry name" value="POLYKETIDE TRANSFERASE AF380"/>
    <property type="match status" value="1"/>
</dbReference>
<organism evidence="3 4">
    <name type="scientific">Algimonas ampicilliniresistens</name>
    <dbReference type="NCBI Taxonomy" id="1298735"/>
    <lineage>
        <taxon>Bacteria</taxon>
        <taxon>Pseudomonadati</taxon>
        <taxon>Pseudomonadota</taxon>
        <taxon>Alphaproteobacteria</taxon>
        <taxon>Maricaulales</taxon>
        <taxon>Robiginitomaculaceae</taxon>
        <taxon>Algimonas</taxon>
    </lineage>
</organism>
<evidence type="ECO:0000256" key="1">
    <source>
        <dbReference type="ARBA" id="ARBA00022801"/>
    </source>
</evidence>
<dbReference type="Gene3D" id="3.40.50.1820">
    <property type="entry name" value="alpha/beta hydrolase"/>
    <property type="match status" value="1"/>
</dbReference>
<dbReference type="PANTHER" id="PTHR22946">
    <property type="entry name" value="DIENELACTONE HYDROLASE DOMAIN-CONTAINING PROTEIN-RELATED"/>
    <property type="match status" value="1"/>
</dbReference>
<evidence type="ECO:0000313" key="4">
    <source>
        <dbReference type="Proteomes" id="UP001161391"/>
    </source>
</evidence>
<comment type="caution">
    <text evidence="3">The sequence shown here is derived from an EMBL/GenBank/DDBJ whole genome shotgun (WGS) entry which is preliminary data.</text>
</comment>
<proteinExistence type="predicted"/>
<keyword evidence="1" id="KW-0378">Hydrolase</keyword>
<reference evidence="3" key="1">
    <citation type="journal article" date="2014" name="Int. J. Syst. Evol. Microbiol.">
        <title>Complete genome of a new Firmicutes species belonging to the dominant human colonic microbiota ('Ruminococcus bicirculans') reveals two chromosomes and a selective capacity to utilize plant glucans.</title>
        <authorList>
            <consortium name="NISC Comparative Sequencing Program"/>
            <person name="Wegmann U."/>
            <person name="Louis P."/>
            <person name="Goesmann A."/>
            <person name="Henrissat B."/>
            <person name="Duncan S.H."/>
            <person name="Flint H.J."/>
        </authorList>
    </citation>
    <scope>NUCLEOTIDE SEQUENCE</scope>
    <source>
        <strain evidence="3">NBRC 108219</strain>
    </source>
</reference>